<dbReference type="UniPathway" id="UPA00077">
    <property type="reaction ID" value="UER00149"/>
</dbReference>
<dbReference type="RefSeq" id="XP_007676308.1">
    <property type="nucleotide sequence ID" value="XM_007678118.1"/>
</dbReference>
<dbReference type="InterPro" id="IPR029062">
    <property type="entry name" value="Class_I_gatase-like"/>
</dbReference>
<evidence type="ECO:0000256" key="5">
    <source>
        <dbReference type="ARBA" id="ARBA00022679"/>
    </source>
</evidence>
<dbReference type="GO" id="GO:0046656">
    <property type="term" value="P:folic acid biosynthetic process"/>
    <property type="evidence" value="ECO:0007669"/>
    <property type="project" value="UniProtKB-KW"/>
</dbReference>
<dbReference type="Pfam" id="PF04715">
    <property type="entry name" value="Anth_synt_I_N"/>
    <property type="match status" value="1"/>
</dbReference>
<dbReference type="GO" id="GO:0008153">
    <property type="term" value="P:4-aminobenzoate biosynthetic process"/>
    <property type="evidence" value="ECO:0007669"/>
    <property type="project" value="TreeGrafter"/>
</dbReference>
<dbReference type="Proteomes" id="UP000011761">
    <property type="component" value="Unassembled WGS sequence"/>
</dbReference>
<dbReference type="InterPro" id="IPR006221">
    <property type="entry name" value="TrpG/PapA_dom"/>
</dbReference>
<evidence type="ECO:0000313" key="13">
    <source>
        <dbReference type="EMBL" id="EMC96520.1"/>
    </source>
</evidence>
<dbReference type="eggNOG" id="KOG1224">
    <property type="taxonomic scope" value="Eukaryota"/>
</dbReference>
<evidence type="ECO:0000256" key="6">
    <source>
        <dbReference type="ARBA" id="ARBA00022909"/>
    </source>
</evidence>
<keyword evidence="14" id="KW-1185">Reference proteome</keyword>
<dbReference type="PRINTS" id="PR00099">
    <property type="entry name" value="CPSGATASE"/>
</dbReference>
<dbReference type="InterPro" id="IPR017926">
    <property type="entry name" value="GATASE"/>
</dbReference>
<dbReference type="GO" id="GO:0046820">
    <property type="term" value="F:4-amino-4-deoxychorismate synthase activity"/>
    <property type="evidence" value="ECO:0007669"/>
    <property type="project" value="UniProtKB-EC"/>
</dbReference>
<sequence length="700" mass="77132">MNQGRILFLDAYDSFSNNIVSLLRDSLPVTVECIKINDARFVLNDEAFRHYLHGFDAVVAGPGPGHPANPVDVGVIGKLWSLSDDDLLPVLGICLGFQSLALAFGASVHRLPRPRHGLVRQIEHCDSDIFANADELNATLYHSLHVRLRQLAELIPLARTEATADGDPILMGLRHRSKPFWGVQYHPESVCSSGGPGLVQRWWDAVRKWNARAQPAPRNVGWMSVQLPHDFNVASLVSTIRNSWDREPFLLESGCREGKPINSETGRFTIIGMRGQGSLQLCWSTVDKVFMVAKGECTISRSKADAPDAFRLLDEQLEQYTATDGLAEVPFWGGLVGYISYEAGLATINVAPTNTPAVRPDIWFELVERSVVIDHVLNAAYVQSIKAKDEVWLSEMESLLRLPYTPPFTPPGVESTCTGCIVSGPDQHDYCRKVSACQDELRAGESYELCLTEQTLVRNAAEPWSLYQELRHTNPAPFGAYLRFHDGGEVGLDVIGSSPERFLSWSRSGRCQFRPIKGTVKKTPGMTREDAEAILFSEKEQAENLMIVDLIRHDLSGTPGSHNVSCPKLMQVEEYETVFQLVSVIEGDIDRSVSPMAALSASLPPGSMTGAPKKRSCKILRRLEGVDKPRGLYSGVVGYLEVGGGGDFSVVIRTAYKWFGEDSWHVGAGGAVTALSDEQAEWEEMLAKRQSLLDVLLGAT</sequence>
<comment type="pathway">
    <text evidence="2">Cofactor biosynthesis; tetrahydrofolate biosynthesis; 4-aminobenzoate from chorismate: step 1/2.</text>
</comment>
<dbReference type="InterPro" id="IPR019999">
    <property type="entry name" value="Anth_synth_I-like"/>
</dbReference>
<dbReference type="PANTHER" id="PTHR11236">
    <property type="entry name" value="AMINOBENZOATE/ANTHRANILATE SYNTHASE"/>
    <property type="match status" value="1"/>
</dbReference>
<dbReference type="OMA" id="QYHSLHA"/>
<dbReference type="HOGENOM" id="CLU_006493_0_0_1"/>
<dbReference type="PROSITE" id="PS51273">
    <property type="entry name" value="GATASE_TYPE_1"/>
    <property type="match status" value="1"/>
</dbReference>
<dbReference type="Gene3D" id="3.60.120.10">
    <property type="entry name" value="Anthranilate synthase"/>
    <property type="match status" value="1"/>
</dbReference>
<keyword evidence="6" id="KW-0289">Folate biosynthesis</keyword>
<dbReference type="PANTHER" id="PTHR11236:SF18">
    <property type="entry name" value="AMINODEOXYCHORISMATE SYNTHASE"/>
    <property type="match status" value="1"/>
</dbReference>
<dbReference type="InterPro" id="IPR006805">
    <property type="entry name" value="Anth_synth_I_N"/>
</dbReference>
<dbReference type="GO" id="GO:0000162">
    <property type="term" value="P:L-tryptophan biosynthetic process"/>
    <property type="evidence" value="ECO:0007669"/>
    <property type="project" value="TreeGrafter"/>
</dbReference>
<dbReference type="SUPFAM" id="SSF56322">
    <property type="entry name" value="ADC synthase"/>
    <property type="match status" value="1"/>
</dbReference>
<gene>
    <name evidence="13" type="ORF">BAUCODRAFT_70344</name>
</gene>
<name>M2NCB7_BAUPA</name>
<evidence type="ECO:0000256" key="8">
    <source>
        <dbReference type="ARBA" id="ARBA00031329"/>
    </source>
</evidence>
<dbReference type="InterPro" id="IPR015890">
    <property type="entry name" value="Chorismate_C"/>
</dbReference>
<dbReference type="GeneID" id="19116585"/>
<evidence type="ECO:0000259" key="11">
    <source>
        <dbReference type="Pfam" id="PF00425"/>
    </source>
</evidence>
<dbReference type="Pfam" id="PF00117">
    <property type="entry name" value="GATase"/>
    <property type="match status" value="1"/>
</dbReference>
<dbReference type="Pfam" id="PF00425">
    <property type="entry name" value="Chorismate_bind"/>
    <property type="match status" value="1"/>
</dbReference>
<dbReference type="GO" id="GO:0046654">
    <property type="term" value="P:tetrahydrofolate biosynthetic process"/>
    <property type="evidence" value="ECO:0007669"/>
    <property type="project" value="UniProtKB-UniPathway"/>
</dbReference>
<evidence type="ECO:0000256" key="9">
    <source>
        <dbReference type="ARBA" id="ARBA00031904"/>
    </source>
</evidence>
<comment type="similarity">
    <text evidence="3">In the C-terminal section; belongs to the anthranilate synthase component I family.</text>
</comment>
<dbReference type="EMBL" id="KB445555">
    <property type="protein sequence ID" value="EMC96520.1"/>
    <property type="molecule type" value="Genomic_DNA"/>
</dbReference>
<evidence type="ECO:0000256" key="7">
    <source>
        <dbReference type="ARBA" id="ARBA00022962"/>
    </source>
</evidence>
<dbReference type="GO" id="GO:0005737">
    <property type="term" value="C:cytoplasm"/>
    <property type="evidence" value="ECO:0007669"/>
    <property type="project" value="TreeGrafter"/>
</dbReference>
<dbReference type="CDD" id="cd01743">
    <property type="entry name" value="GATase1_Anthranilate_Synthase"/>
    <property type="match status" value="1"/>
</dbReference>
<dbReference type="PRINTS" id="PR00096">
    <property type="entry name" value="GATASE"/>
</dbReference>
<comment type="catalytic activity">
    <reaction evidence="1">
        <text>chorismate + L-glutamine = 4-amino-4-deoxychorismate + L-glutamate</text>
        <dbReference type="Rhea" id="RHEA:11672"/>
        <dbReference type="ChEBI" id="CHEBI:29748"/>
        <dbReference type="ChEBI" id="CHEBI:29985"/>
        <dbReference type="ChEBI" id="CHEBI:58359"/>
        <dbReference type="ChEBI" id="CHEBI:58406"/>
        <dbReference type="EC" id="2.6.1.85"/>
    </reaction>
</comment>
<evidence type="ECO:0000259" key="12">
    <source>
        <dbReference type="Pfam" id="PF04715"/>
    </source>
</evidence>
<keyword evidence="7" id="KW-0315">Glutamine amidotransferase</keyword>
<proteinExistence type="inferred from homology"/>
<dbReference type="EC" id="2.6.1.85" evidence="4"/>
<dbReference type="SUPFAM" id="SSF52317">
    <property type="entry name" value="Class I glutamine amidotransferase-like"/>
    <property type="match status" value="1"/>
</dbReference>
<reference evidence="13 14" key="1">
    <citation type="journal article" date="2012" name="PLoS Pathog.">
        <title>Diverse lifestyles and strategies of plant pathogenesis encoded in the genomes of eighteen Dothideomycetes fungi.</title>
        <authorList>
            <person name="Ohm R.A."/>
            <person name="Feau N."/>
            <person name="Henrissat B."/>
            <person name="Schoch C.L."/>
            <person name="Horwitz B.A."/>
            <person name="Barry K.W."/>
            <person name="Condon B.J."/>
            <person name="Copeland A.C."/>
            <person name="Dhillon B."/>
            <person name="Glaser F."/>
            <person name="Hesse C.N."/>
            <person name="Kosti I."/>
            <person name="LaButti K."/>
            <person name="Lindquist E.A."/>
            <person name="Lucas S."/>
            <person name="Salamov A.A."/>
            <person name="Bradshaw R.E."/>
            <person name="Ciuffetti L."/>
            <person name="Hamelin R.C."/>
            <person name="Kema G.H.J."/>
            <person name="Lawrence C."/>
            <person name="Scott J.A."/>
            <person name="Spatafora J.W."/>
            <person name="Turgeon B.G."/>
            <person name="de Wit P.J.G.M."/>
            <person name="Zhong S."/>
            <person name="Goodwin S.B."/>
            <person name="Grigoriev I.V."/>
        </authorList>
    </citation>
    <scope>NUCLEOTIDE SEQUENCE [LARGE SCALE GENOMIC DNA]</scope>
    <source>
        <strain evidence="13 14">UAMH 10762</strain>
    </source>
</reference>
<dbReference type="KEGG" id="bcom:BAUCODRAFT_70344"/>
<dbReference type="STRING" id="717646.M2NCB7"/>
<organism evidence="13 14">
    <name type="scientific">Baudoinia panamericana (strain UAMH 10762)</name>
    <name type="common">Angels' share fungus</name>
    <name type="synonym">Baudoinia compniacensis (strain UAMH 10762)</name>
    <dbReference type="NCBI Taxonomy" id="717646"/>
    <lineage>
        <taxon>Eukaryota</taxon>
        <taxon>Fungi</taxon>
        <taxon>Dikarya</taxon>
        <taxon>Ascomycota</taxon>
        <taxon>Pezizomycotina</taxon>
        <taxon>Dothideomycetes</taxon>
        <taxon>Dothideomycetidae</taxon>
        <taxon>Mycosphaerellales</taxon>
        <taxon>Teratosphaeriaceae</taxon>
        <taxon>Baudoinia</taxon>
    </lineage>
</organism>
<evidence type="ECO:0000256" key="3">
    <source>
        <dbReference type="ARBA" id="ARBA00005970"/>
    </source>
</evidence>
<evidence type="ECO:0000259" key="10">
    <source>
        <dbReference type="Pfam" id="PF00117"/>
    </source>
</evidence>
<dbReference type="PRINTS" id="PR00097">
    <property type="entry name" value="ANTSNTHASEII"/>
</dbReference>
<protein>
    <recommendedName>
        <fullName evidence="4">aminodeoxychorismate synthase</fullName>
        <ecNumber evidence="4">2.6.1.85</ecNumber>
    </recommendedName>
    <alternativeName>
        <fullName evidence="8">Para-aminobenzoate synthase</fullName>
    </alternativeName>
    <alternativeName>
        <fullName evidence="9">p-aminobenzoic acid synthase</fullName>
    </alternativeName>
</protein>
<dbReference type="OrthoDB" id="64220at2759"/>
<dbReference type="AlphaFoldDB" id="M2NCB7"/>
<evidence type="ECO:0000313" key="14">
    <source>
        <dbReference type="Proteomes" id="UP000011761"/>
    </source>
</evidence>
<evidence type="ECO:0000256" key="1">
    <source>
        <dbReference type="ARBA" id="ARBA00001000"/>
    </source>
</evidence>
<evidence type="ECO:0000256" key="2">
    <source>
        <dbReference type="ARBA" id="ARBA00005009"/>
    </source>
</evidence>
<evidence type="ECO:0000256" key="4">
    <source>
        <dbReference type="ARBA" id="ARBA00013139"/>
    </source>
</evidence>
<feature type="domain" description="Glutamine amidotransferase" evidence="10">
    <location>
        <begin position="8"/>
        <end position="201"/>
    </location>
</feature>
<keyword evidence="5" id="KW-0808">Transferase</keyword>
<dbReference type="Gene3D" id="3.40.50.880">
    <property type="match status" value="1"/>
</dbReference>
<feature type="domain" description="Anthranilate synthase component I N-terminal" evidence="12">
    <location>
        <begin position="245"/>
        <end position="381"/>
    </location>
</feature>
<accession>M2NCB7</accession>
<dbReference type="NCBIfam" id="TIGR00566">
    <property type="entry name" value="trpG_papA"/>
    <property type="match status" value="1"/>
</dbReference>
<feature type="domain" description="Chorismate-utilising enzyme C-terminal" evidence="11">
    <location>
        <begin position="427"/>
        <end position="688"/>
    </location>
</feature>
<dbReference type="InterPro" id="IPR005801">
    <property type="entry name" value="ADC_synthase"/>
</dbReference>